<comment type="caution">
    <text evidence="2">The sequence shown here is derived from an EMBL/GenBank/DDBJ whole genome shotgun (WGS) entry which is preliminary data.</text>
</comment>
<sequence>MMVISRFRMVKLEEKPSMGNLSMDDNEGGDNNAVDDGGDGDDDDDDGADGDDDDNGGDNDGDDQKI</sequence>
<gene>
    <name evidence="2" type="ORF">ElyMa_004500800</name>
</gene>
<name>A0AAV4HKL4_9GAST</name>
<evidence type="ECO:0000313" key="2">
    <source>
        <dbReference type="EMBL" id="GFR98411.1"/>
    </source>
</evidence>
<feature type="compositionally biased region" description="Acidic residues" evidence="1">
    <location>
        <begin position="36"/>
        <end position="66"/>
    </location>
</feature>
<dbReference type="EMBL" id="BMAT01009096">
    <property type="protein sequence ID" value="GFR98411.1"/>
    <property type="molecule type" value="Genomic_DNA"/>
</dbReference>
<organism evidence="2 3">
    <name type="scientific">Elysia marginata</name>
    <dbReference type="NCBI Taxonomy" id="1093978"/>
    <lineage>
        <taxon>Eukaryota</taxon>
        <taxon>Metazoa</taxon>
        <taxon>Spiralia</taxon>
        <taxon>Lophotrochozoa</taxon>
        <taxon>Mollusca</taxon>
        <taxon>Gastropoda</taxon>
        <taxon>Heterobranchia</taxon>
        <taxon>Euthyneura</taxon>
        <taxon>Panpulmonata</taxon>
        <taxon>Sacoglossa</taxon>
        <taxon>Placobranchoidea</taxon>
        <taxon>Plakobranchidae</taxon>
        <taxon>Elysia</taxon>
    </lineage>
</organism>
<protein>
    <submittedName>
        <fullName evidence="2">Uncharacterized protein</fullName>
    </submittedName>
</protein>
<proteinExistence type="predicted"/>
<accession>A0AAV4HKL4</accession>
<keyword evidence="3" id="KW-1185">Reference proteome</keyword>
<dbReference type="Proteomes" id="UP000762676">
    <property type="component" value="Unassembled WGS sequence"/>
</dbReference>
<dbReference type="AlphaFoldDB" id="A0AAV4HKL4"/>
<reference evidence="2 3" key="1">
    <citation type="journal article" date="2021" name="Elife">
        <title>Chloroplast acquisition without the gene transfer in kleptoplastic sea slugs, Plakobranchus ocellatus.</title>
        <authorList>
            <person name="Maeda T."/>
            <person name="Takahashi S."/>
            <person name="Yoshida T."/>
            <person name="Shimamura S."/>
            <person name="Takaki Y."/>
            <person name="Nagai Y."/>
            <person name="Toyoda A."/>
            <person name="Suzuki Y."/>
            <person name="Arimoto A."/>
            <person name="Ishii H."/>
            <person name="Satoh N."/>
            <person name="Nishiyama T."/>
            <person name="Hasebe M."/>
            <person name="Maruyama T."/>
            <person name="Minagawa J."/>
            <person name="Obokata J."/>
            <person name="Shigenobu S."/>
        </authorList>
    </citation>
    <scope>NUCLEOTIDE SEQUENCE [LARGE SCALE GENOMIC DNA]</scope>
</reference>
<evidence type="ECO:0000313" key="3">
    <source>
        <dbReference type="Proteomes" id="UP000762676"/>
    </source>
</evidence>
<feature type="region of interest" description="Disordered" evidence="1">
    <location>
        <begin position="1"/>
        <end position="66"/>
    </location>
</feature>
<evidence type="ECO:0000256" key="1">
    <source>
        <dbReference type="SAM" id="MobiDB-lite"/>
    </source>
</evidence>